<dbReference type="InterPro" id="IPR051031">
    <property type="entry name" value="RING-box_E3_Ubiquitin_Ligase"/>
</dbReference>
<dbReference type="GO" id="GO:0097602">
    <property type="term" value="F:cullin family protein binding"/>
    <property type="evidence" value="ECO:0007669"/>
    <property type="project" value="InterPro"/>
</dbReference>
<feature type="region of interest" description="Disordered" evidence="11">
    <location>
        <begin position="171"/>
        <end position="201"/>
    </location>
</feature>
<evidence type="ECO:0000256" key="7">
    <source>
        <dbReference type="ARBA" id="ARBA00022786"/>
    </source>
</evidence>
<dbReference type="Pfam" id="PF12861">
    <property type="entry name" value="zf-ANAPC11"/>
    <property type="match status" value="1"/>
</dbReference>
<dbReference type="SUPFAM" id="SSF57850">
    <property type="entry name" value="RING/U-box"/>
    <property type="match status" value="1"/>
</dbReference>
<organism evidence="13 14">
    <name type="scientific">Thelazia callipaeda</name>
    <name type="common">Oriental eyeworm</name>
    <name type="synonym">Parasitic nematode</name>
    <dbReference type="NCBI Taxonomy" id="103827"/>
    <lineage>
        <taxon>Eukaryota</taxon>
        <taxon>Metazoa</taxon>
        <taxon>Ecdysozoa</taxon>
        <taxon>Nematoda</taxon>
        <taxon>Chromadorea</taxon>
        <taxon>Rhabditida</taxon>
        <taxon>Spirurina</taxon>
        <taxon>Spiruromorpha</taxon>
        <taxon>Thelazioidea</taxon>
        <taxon>Thelaziidae</taxon>
        <taxon>Thelazia</taxon>
    </lineage>
</organism>
<evidence type="ECO:0000256" key="8">
    <source>
        <dbReference type="ARBA" id="ARBA00022833"/>
    </source>
</evidence>
<dbReference type="GO" id="GO:0005680">
    <property type="term" value="C:anaphase-promoting complex"/>
    <property type="evidence" value="ECO:0007669"/>
    <property type="project" value="InterPro"/>
</dbReference>
<evidence type="ECO:0000256" key="3">
    <source>
        <dbReference type="ARBA" id="ARBA00022618"/>
    </source>
</evidence>
<dbReference type="InterPro" id="IPR024991">
    <property type="entry name" value="RING-H2_APC11"/>
</dbReference>
<dbReference type="AlphaFoldDB" id="A0A3P7JXB1"/>
<reference evidence="13 14" key="1">
    <citation type="submission" date="2018-11" db="EMBL/GenBank/DDBJ databases">
        <authorList>
            <consortium name="Pathogen Informatics"/>
        </authorList>
    </citation>
    <scope>NUCLEOTIDE SEQUENCE [LARGE SCALE GENOMIC DNA]</scope>
</reference>
<keyword evidence="7" id="KW-0833">Ubl conjugation pathway</keyword>
<evidence type="ECO:0000256" key="11">
    <source>
        <dbReference type="SAM" id="MobiDB-lite"/>
    </source>
</evidence>
<dbReference type="InterPro" id="IPR001841">
    <property type="entry name" value="Znf_RING"/>
</dbReference>
<comment type="similarity">
    <text evidence="1">Belongs to the RING-box family.</text>
</comment>
<dbReference type="STRING" id="103827.A0A3P7JXB1"/>
<evidence type="ECO:0000256" key="2">
    <source>
        <dbReference type="ARBA" id="ARBA00013928"/>
    </source>
</evidence>
<protein>
    <recommendedName>
        <fullName evidence="2">Anaphase-promoting complex subunit 11</fullName>
    </recommendedName>
</protein>
<dbReference type="Proteomes" id="UP000276776">
    <property type="component" value="Unassembled WGS sequence"/>
</dbReference>
<dbReference type="EMBL" id="UYYF01000074">
    <property type="protein sequence ID" value="VDM95963.1"/>
    <property type="molecule type" value="Genomic_DNA"/>
</dbReference>
<dbReference type="InterPro" id="IPR013083">
    <property type="entry name" value="Znf_RING/FYVE/PHD"/>
</dbReference>
<dbReference type="Gene3D" id="3.30.40.10">
    <property type="entry name" value="Zinc/RING finger domain, C3HC4 (zinc finger)"/>
    <property type="match status" value="1"/>
</dbReference>
<accession>A0A3P7JXB1</accession>
<keyword evidence="8" id="KW-0862">Zinc</keyword>
<keyword evidence="6" id="KW-0498">Mitosis</keyword>
<dbReference type="PROSITE" id="PS50089">
    <property type="entry name" value="ZF_RING_2"/>
    <property type="match status" value="1"/>
</dbReference>
<evidence type="ECO:0000256" key="1">
    <source>
        <dbReference type="ARBA" id="ARBA00009273"/>
    </source>
</evidence>
<dbReference type="GO" id="GO:0031145">
    <property type="term" value="P:anaphase-promoting complex-dependent catabolic process"/>
    <property type="evidence" value="ECO:0007669"/>
    <property type="project" value="InterPro"/>
</dbReference>
<keyword evidence="4" id="KW-0479">Metal-binding</keyword>
<evidence type="ECO:0000256" key="6">
    <source>
        <dbReference type="ARBA" id="ARBA00022776"/>
    </source>
</evidence>
<feature type="domain" description="RING-type" evidence="12">
    <location>
        <begin position="263"/>
        <end position="307"/>
    </location>
</feature>
<dbReference type="GO" id="GO:0051301">
    <property type="term" value="P:cell division"/>
    <property type="evidence" value="ECO:0007669"/>
    <property type="project" value="UniProtKB-KW"/>
</dbReference>
<keyword evidence="5 10" id="KW-0863">Zinc-finger</keyword>
<keyword evidence="3" id="KW-0132">Cell division</keyword>
<evidence type="ECO:0000256" key="10">
    <source>
        <dbReference type="PROSITE-ProRule" id="PRU00175"/>
    </source>
</evidence>
<sequence>MYSLRLSPDAHGLDTASNSSSQLSESADQNTLSSSQLSEVADQNILSSSSSSASLTAALRNFDIGNISVNSIFQYQFQNLVGEHLRDVRGRSEEDSMSQMESYMEYLDLLNHRHAQEPVTRSSAAVNSHLGNLGTGVLESLSLLTNSTTLSFDMPLSDENDDYIAVGTRSNEVENDISSDSSVEANDFDDETSSAKETSSSAQNFLLPLDSSLSMESSPQPLELSSSTRLKISVLKWNVAATWKWTAGDETCGICRMPFEACCIECKTPGDECPLAIGACKHAFHMHCIVKWTDTQNTARPQCPLCRQEWKFAAG</sequence>
<dbReference type="GO" id="GO:0061630">
    <property type="term" value="F:ubiquitin protein ligase activity"/>
    <property type="evidence" value="ECO:0007669"/>
    <property type="project" value="InterPro"/>
</dbReference>
<name>A0A3P7JXB1_THECL</name>
<evidence type="ECO:0000313" key="14">
    <source>
        <dbReference type="Proteomes" id="UP000276776"/>
    </source>
</evidence>
<proteinExistence type="inferred from homology"/>
<evidence type="ECO:0000256" key="4">
    <source>
        <dbReference type="ARBA" id="ARBA00022723"/>
    </source>
</evidence>
<evidence type="ECO:0000256" key="9">
    <source>
        <dbReference type="ARBA" id="ARBA00023306"/>
    </source>
</evidence>
<gene>
    <name evidence="13" type="ORF">TCLT_LOCUS827</name>
</gene>
<dbReference type="PANTHER" id="PTHR11210">
    <property type="entry name" value="RING BOX"/>
    <property type="match status" value="1"/>
</dbReference>
<dbReference type="GO" id="GO:0008270">
    <property type="term" value="F:zinc ion binding"/>
    <property type="evidence" value="ECO:0007669"/>
    <property type="project" value="UniProtKB-KW"/>
</dbReference>
<evidence type="ECO:0000256" key="5">
    <source>
        <dbReference type="ARBA" id="ARBA00022771"/>
    </source>
</evidence>
<dbReference type="CDD" id="cd16456">
    <property type="entry name" value="RING-H2_APC11"/>
    <property type="match status" value="1"/>
</dbReference>
<dbReference type="OrthoDB" id="1681166at2759"/>
<evidence type="ECO:0000259" key="12">
    <source>
        <dbReference type="PROSITE" id="PS50089"/>
    </source>
</evidence>
<feature type="region of interest" description="Disordered" evidence="11">
    <location>
        <begin position="1"/>
        <end position="35"/>
    </location>
</feature>
<evidence type="ECO:0000313" key="13">
    <source>
        <dbReference type="EMBL" id="VDM95963.1"/>
    </source>
</evidence>
<feature type="compositionally biased region" description="Low complexity" evidence="11">
    <location>
        <begin position="17"/>
        <end position="26"/>
    </location>
</feature>
<keyword evidence="9" id="KW-0131">Cell cycle</keyword>
<keyword evidence="14" id="KW-1185">Reference proteome</keyword>